<evidence type="ECO:0000313" key="2">
    <source>
        <dbReference type="EMBL" id="TEB26406.1"/>
    </source>
</evidence>
<dbReference type="EMBL" id="QPFP01000048">
    <property type="protein sequence ID" value="TEB26406.1"/>
    <property type="molecule type" value="Genomic_DNA"/>
</dbReference>
<name>A0A4Y7SX25_COPMI</name>
<gene>
    <name evidence="2" type="ORF">FA13DRAFT_1036925</name>
</gene>
<keyword evidence="1" id="KW-0732">Signal</keyword>
<sequence length="166" mass="18862">MLWDLLWVVSSKLLNSSSFPWPGPALDCVCPPPDYTRLTVLCFFLHRSRSSGGHRNYQITLTAPQYNRMLDRAVLLAVRYHLVVLHPLPRTINPLTSLFCFDLLPTYVTHSQSRLDAHAFPSHLLLPDLLTPDSRQLRTVSIASHHFGAILCQKCTFHDVFQSGLI</sequence>
<proteinExistence type="predicted"/>
<dbReference type="Proteomes" id="UP000298030">
    <property type="component" value="Unassembled WGS sequence"/>
</dbReference>
<evidence type="ECO:0000256" key="1">
    <source>
        <dbReference type="SAM" id="SignalP"/>
    </source>
</evidence>
<feature type="signal peptide" evidence="1">
    <location>
        <begin position="1"/>
        <end position="18"/>
    </location>
</feature>
<organism evidence="2 3">
    <name type="scientific">Coprinellus micaceus</name>
    <name type="common">Glistening ink-cap mushroom</name>
    <name type="synonym">Coprinus micaceus</name>
    <dbReference type="NCBI Taxonomy" id="71717"/>
    <lineage>
        <taxon>Eukaryota</taxon>
        <taxon>Fungi</taxon>
        <taxon>Dikarya</taxon>
        <taxon>Basidiomycota</taxon>
        <taxon>Agaricomycotina</taxon>
        <taxon>Agaricomycetes</taxon>
        <taxon>Agaricomycetidae</taxon>
        <taxon>Agaricales</taxon>
        <taxon>Agaricineae</taxon>
        <taxon>Psathyrellaceae</taxon>
        <taxon>Coprinellus</taxon>
    </lineage>
</organism>
<evidence type="ECO:0000313" key="3">
    <source>
        <dbReference type="Proteomes" id="UP000298030"/>
    </source>
</evidence>
<feature type="chain" id="PRO_5021324086" description="Secreted protein" evidence="1">
    <location>
        <begin position="19"/>
        <end position="166"/>
    </location>
</feature>
<evidence type="ECO:0008006" key="4">
    <source>
        <dbReference type="Google" id="ProtNLM"/>
    </source>
</evidence>
<protein>
    <recommendedName>
        <fullName evidence="4">Secreted protein</fullName>
    </recommendedName>
</protein>
<comment type="caution">
    <text evidence="2">The sequence shown here is derived from an EMBL/GenBank/DDBJ whole genome shotgun (WGS) entry which is preliminary data.</text>
</comment>
<reference evidence="2 3" key="1">
    <citation type="journal article" date="2019" name="Nat. Ecol. Evol.">
        <title>Megaphylogeny resolves global patterns of mushroom evolution.</title>
        <authorList>
            <person name="Varga T."/>
            <person name="Krizsan K."/>
            <person name="Foldi C."/>
            <person name="Dima B."/>
            <person name="Sanchez-Garcia M."/>
            <person name="Sanchez-Ramirez S."/>
            <person name="Szollosi G.J."/>
            <person name="Szarkandi J.G."/>
            <person name="Papp V."/>
            <person name="Albert L."/>
            <person name="Andreopoulos W."/>
            <person name="Angelini C."/>
            <person name="Antonin V."/>
            <person name="Barry K.W."/>
            <person name="Bougher N.L."/>
            <person name="Buchanan P."/>
            <person name="Buyck B."/>
            <person name="Bense V."/>
            <person name="Catcheside P."/>
            <person name="Chovatia M."/>
            <person name="Cooper J."/>
            <person name="Damon W."/>
            <person name="Desjardin D."/>
            <person name="Finy P."/>
            <person name="Geml J."/>
            <person name="Haridas S."/>
            <person name="Hughes K."/>
            <person name="Justo A."/>
            <person name="Karasinski D."/>
            <person name="Kautmanova I."/>
            <person name="Kiss B."/>
            <person name="Kocsube S."/>
            <person name="Kotiranta H."/>
            <person name="LaButti K.M."/>
            <person name="Lechner B.E."/>
            <person name="Liimatainen K."/>
            <person name="Lipzen A."/>
            <person name="Lukacs Z."/>
            <person name="Mihaltcheva S."/>
            <person name="Morgado L.N."/>
            <person name="Niskanen T."/>
            <person name="Noordeloos M.E."/>
            <person name="Ohm R.A."/>
            <person name="Ortiz-Santana B."/>
            <person name="Ovrebo C."/>
            <person name="Racz N."/>
            <person name="Riley R."/>
            <person name="Savchenko A."/>
            <person name="Shiryaev A."/>
            <person name="Soop K."/>
            <person name="Spirin V."/>
            <person name="Szebenyi C."/>
            <person name="Tomsovsky M."/>
            <person name="Tulloss R.E."/>
            <person name="Uehling J."/>
            <person name="Grigoriev I.V."/>
            <person name="Vagvolgyi C."/>
            <person name="Papp T."/>
            <person name="Martin F.M."/>
            <person name="Miettinen O."/>
            <person name="Hibbett D.S."/>
            <person name="Nagy L.G."/>
        </authorList>
    </citation>
    <scope>NUCLEOTIDE SEQUENCE [LARGE SCALE GENOMIC DNA]</scope>
    <source>
        <strain evidence="2 3">FP101781</strain>
    </source>
</reference>
<keyword evidence="3" id="KW-1185">Reference proteome</keyword>
<accession>A0A4Y7SX25</accession>
<dbReference type="AlphaFoldDB" id="A0A4Y7SX25"/>